<name>A0ACC3AZF9_9EURO</name>
<proteinExistence type="predicted"/>
<sequence>MIYLPAYTADNSPPSYDEVSEKLNSLVGSNPTIEKALEAANSLSDNEINVLANGYEDHYPLQTDQQKADFTVGAGQHLSSEAGQEHLSQAGVAASQAGVDINDRLIDIQQKLAVIDQSYHEGFADTLATIRSNYNDVLQGSRSLAADIAQNGQSFDTIIVPLSADSSVSVQDRKARVASFISDISKFESESDKVQQQFTQVRADFSDFVKTYSSWAENKEGELTELIKKLEQEISDLNDKLDSINAAQMAMAAIAGAAIPAATALGTVFEPLKPIFLIGGLITAAVALSASLGLIIAASRVRHEISQKTSEKEDLEEQLENIRNARQELQSMQLGGLESFQACMDVLPQYWKSTVQDAQSIHDWLDEGAGTEVRPVYMSLNVDKGVKSYNSTAGYLTKYAHGK</sequence>
<dbReference type="Proteomes" id="UP001177260">
    <property type="component" value="Unassembled WGS sequence"/>
</dbReference>
<reference evidence="1 2" key="1">
    <citation type="journal article" date="2023" name="ACS Omega">
        <title>Identification of the Neoaspergillic Acid Biosynthesis Gene Cluster by Establishing an In Vitro CRISPR-Ribonucleoprotein Genetic System in Aspergillus melleus.</title>
        <authorList>
            <person name="Yuan B."/>
            <person name="Grau M.F."/>
            <person name="Murata R.M."/>
            <person name="Torok T."/>
            <person name="Venkateswaran K."/>
            <person name="Stajich J.E."/>
            <person name="Wang C.C.C."/>
        </authorList>
    </citation>
    <scope>NUCLEOTIDE SEQUENCE [LARGE SCALE GENOMIC DNA]</scope>
    <source>
        <strain evidence="1 2">IMV 1140</strain>
    </source>
</reference>
<keyword evidence="2" id="KW-1185">Reference proteome</keyword>
<gene>
    <name evidence="1" type="ORF">N8T08_007101</name>
</gene>
<comment type="caution">
    <text evidence="1">The sequence shown here is derived from an EMBL/GenBank/DDBJ whole genome shotgun (WGS) entry which is preliminary data.</text>
</comment>
<protein>
    <submittedName>
        <fullName evidence="1">Uncharacterized protein</fullName>
    </submittedName>
</protein>
<evidence type="ECO:0000313" key="2">
    <source>
        <dbReference type="Proteomes" id="UP001177260"/>
    </source>
</evidence>
<accession>A0ACC3AZF9</accession>
<dbReference type="EMBL" id="JAOPJF010000044">
    <property type="protein sequence ID" value="KAK1143037.1"/>
    <property type="molecule type" value="Genomic_DNA"/>
</dbReference>
<organism evidence="1 2">
    <name type="scientific">Aspergillus melleus</name>
    <dbReference type="NCBI Taxonomy" id="138277"/>
    <lineage>
        <taxon>Eukaryota</taxon>
        <taxon>Fungi</taxon>
        <taxon>Dikarya</taxon>
        <taxon>Ascomycota</taxon>
        <taxon>Pezizomycotina</taxon>
        <taxon>Eurotiomycetes</taxon>
        <taxon>Eurotiomycetidae</taxon>
        <taxon>Eurotiales</taxon>
        <taxon>Aspergillaceae</taxon>
        <taxon>Aspergillus</taxon>
        <taxon>Aspergillus subgen. Circumdati</taxon>
    </lineage>
</organism>
<evidence type="ECO:0000313" key="1">
    <source>
        <dbReference type="EMBL" id="KAK1143037.1"/>
    </source>
</evidence>